<organism evidence="1">
    <name type="scientific">Arundo donax</name>
    <name type="common">Giant reed</name>
    <name type="synonym">Donax arundinaceus</name>
    <dbReference type="NCBI Taxonomy" id="35708"/>
    <lineage>
        <taxon>Eukaryota</taxon>
        <taxon>Viridiplantae</taxon>
        <taxon>Streptophyta</taxon>
        <taxon>Embryophyta</taxon>
        <taxon>Tracheophyta</taxon>
        <taxon>Spermatophyta</taxon>
        <taxon>Magnoliopsida</taxon>
        <taxon>Liliopsida</taxon>
        <taxon>Poales</taxon>
        <taxon>Poaceae</taxon>
        <taxon>PACMAD clade</taxon>
        <taxon>Arundinoideae</taxon>
        <taxon>Arundineae</taxon>
        <taxon>Arundo</taxon>
    </lineage>
</organism>
<protein>
    <submittedName>
        <fullName evidence="1">Uncharacterized protein</fullName>
    </submittedName>
</protein>
<name>A0A0A9EME4_ARUDO</name>
<accession>A0A0A9EME4</accession>
<evidence type="ECO:0000313" key="1">
    <source>
        <dbReference type="EMBL" id="JAE01287.1"/>
    </source>
</evidence>
<dbReference type="EMBL" id="GBRH01196609">
    <property type="protein sequence ID" value="JAE01287.1"/>
    <property type="molecule type" value="Transcribed_RNA"/>
</dbReference>
<sequence>MTRIHSSNSYGVALL</sequence>
<proteinExistence type="predicted"/>
<reference evidence="1" key="1">
    <citation type="submission" date="2014-09" db="EMBL/GenBank/DDBJ databases">
        <authorList>
            <person name="Magalhaes I.L.F."/>
            <person name="Oliveira U."/>
            <person name="Santos F.R."/>
            <person name="Vidigal T.H.D.A."/>
            <person name="Brescovit A.D."/>
            <person name="Santos A.J."/>
        </authorList>
    </citation>
    <scope>NUCLEOTIDE SEQUENCE</scope>
    <source>
        <tissue evidence="1">Shoot tissue taken approximately 20 cm above the soil surface</tissue>
    </source>
</reference>
<reference evidence="1" key="2">
    <citation type="journal article" date="2015" name="Data Brief">
        <title>Shoot transcriptome of the giant reed, Arundo donax.</title>
        <authorList>
            <person name="Barrero R.A."/>
            <person name="Guerrero F.D."/>
            <person name="Moolhuijzen P."/>
            <person name="Goolsby J.A."/>
            <person name="Tidwell J."/>
            <person name="Bellgard S.E."/>
            <person name="Bellgard M.I."/>
        </authorList>
    </citation>
    <scope>NUCLEOTIDE SEQUENCE</scope>
    <source>
        <tissue evidence="1">Shoot tissue taken approximately 20 cm above the soil surface</tissue>
    </source>
</reference>